<dbReference type="Pfam" id="PF13826">
    <property type="entry name" value="Monooxy_af470-like"/>
    <property type="match status" value="1"/>
</dbReference>
<comment type="caution">
    <text evidence="2">The sequence shown here is derived from an EMBL/GenBank/DDBJ whole genome shotgun (WGS) entry which is preliminary data.</text>
</comment>
<name>A0ABQ5MWJ8_9MICC</name>
<accession>A0ABQ5MWJ8</accession>
<dbReference type="InterPro" id="IPR025444">
    <property type="entry name" value="Monooxy_af470"/>
</dbReference>
<evidence type="ECO:0008006" key="4">
    <source>
        <dbReference type="Google" id="ProtNLM"/>
    </source>
</evidence>
<dbReference type="EMBL" id="BRVS01000015">
    <property type="protein sequence ID" value="GLB68349.1"/>
    <property type="molecule type" value="Genomic_DNA"/>
</dbReference>
<evidence type="ECO:0000313" key="2">
    <source>
        <dbReference type="EMBL" id="GLB68349.1"/>
    </source>
</evidence>
<evidence type="ECO:0000313" key="3">
    <source>
        <dbReference type="Proteomes" id="UP001209654"/>
    </source>
</evidence>
<organism evidence="2 3">
    <name type="scientific">Arthrobacter mangrovi</name>
    <dbReference type="NCBI Taxonomy" id="2966350"/>
    <lineage>
        <taxon>Bacteria</taxon>
        <taxon>Bacillati</taxon>
        <taxon>Actinomycetota</taxon>
        <taxon>Actinomycetes</taxon>
        <taxon>Micrococcales</taxon>
        <taxon>Micrococcaceae</taxon>
        <taxon>Arthrobacter</taxon>
    </lineage>
</organism>
<evidence type="ECO:0000256" key="1">
    <source>
        <dbReference type="SAM" id="MobiDB-lite"/>
    </source>
</evidence>
<protein>
    <recommendedName>
        <fullName evidence="4">DUF4188 domain-containing protein</fullName>
    </recommendedName>
</protein>
<keyword evidence="3" id="KW-1185">Reference proteome</keyword>
<proteinExistence type="predicted"/>
<feature type="region of interest" description="Disordered" evidence="1">
    <location>
        <begin position="196"/>
        <end position="220"/>
    </location>
</feature>
<reference evidence="2 3" key="1">
    <citation type="journal article" date="2023" name="Int. J. Syst. Evol. Microbiol.">
        <title>Arthrobacter mangrovi sp. nov., an actinobacterium isolated from the rhizosphere of a mangrove.</title>
        <authorList>
            <person name="Hamada M."/>
            <person name="Saitou S."/>
            <person name="Enomoto N."/>
            <person name="Nanri K."/>
            <person name="Hidaka K."/>
            <person name="Miura T."/>
            <person name="Tamura T."/>
        </authorList>
    </citation>
    <scope>NUCLEOTIDE SEQUENCE [LARGE SCALE GENOMIC DNA]</scope>
    <source>
        <strain evidence="2 3">NBRC 112813</strain>
    </source>
</reference>
<gene>
    <name evidence="2" type="ORF">AHIS1636_27910</name>
</gene>
<sequence>MESVERQAGAIACGGPGCGVDIAGAGRARVRSDVMGQLAEGKAAMSEAAAMGRKVEPGRFTAAPEEAVTVFLIGMRANRWWKVPAVMRTASAMPRMLRYLAAHPEAGLLGFHSWFGRTTVMLSYWKSPEHLQRFAADREAPHLEPWRRFMKEAAGSGDVGVWHETYQVAVRDQESVYSDMPAFGLAAATRRVPIGRGSNTARQRLGRRSSEGAAEAVTGA</sequence>
<dbReference type="Proteomes" id="UP001209654">
    <property type="component" value="Unassembled WGS sequence"/>
</dbReference>